<sequence>MVYSVLTVYLALTFLFSAIAKLRHMGSFVEVTQAYEVLSSPWDRIFACLLPFLEMGAVVFLLFRQTHVWGVWILVGLLSVFAWAVGSVIHSGRVITCGCYGKWMDAQADRFTLLKIASLGVVCMVLLGGQISGAGIDLRALPLTSGAILFLLSLLAQKIWISYQNSLARLRHPQKGERP</sequence>
<accession>A0ABW4C5U1</accession>
<feature type="transmembrane region" description="Helical" evidence="5">
    <location>
        <begin position="143"/>
        <end position="161"/>
    </location>
</feature>
<feature type="domain" description="Methylamine utilisation protein MauE" evidence="6">
    <location>
        <begin position="2"/>
        <end position="125"/>
    </location>
</feature>
<keyword evidence="2 5" id="KW-0812">Transmembrane</keyword>
<name>A0ABW4C5U1_9BACL</name>
<dbReference type="RefSeq" id="WP_380162509.1">
    <property type="nucleotide sequence ID" value="NZ_JBHTNU010000001.1"/>
</dbReference>
<protein>
    <submittedName>
        <fullName evidence="7">MauE/DoxX family redox-associated membrane protein</fullName>
    </submittedName>
</protein>
<feature type="transmembrane region" description="Helical" evidence="5">
    <location>
        <begin position="6"/>
        <end position="24"/>
    </location>
</feature>
<dbReference type="InterPro" id="IPR009908">
    <property type="entry name" value="Methylamine_util_MauE"/>
</dbReference>
<evidence type="ECO:0000256" key="3">
    <source>
        <dbReference type="ARBA" id="ARBA00022989"/>
    </source>
</evidence>
<keyword evidence="4 5" id="KW-0472">Membrane</keyword>
<comment type="caution">
    <text evidence="7">The sequence shown here is derived from an EMBL/GenBank/DDBJ whole genome shotgun (WGS) entry which is preliminary data.</text>
</comment>
<keyword evidence="3 5" id="KW-1133">Transmembrane helix</keyword>
<dbReference type="EMBL" id="JBHTNU010000001">
    <property type="protein sequence ID" value="MFD1425619.1"/>
    <property type="molecule type" value="Genomic_DNA"/>
</dbReference>
<dbReference type="Pfam" id="PF07291">
    <property type="entry name" value="MauE"/>
    <property type="match status" value="1"/>
</dbReference>
<feature type="transmembrane region" description="Helical" evidence="5">
    <location>
        <begin position="111"/>
        <end position="131"/>
    </location>
</feature>
<evidence type="ECO:0000256" key="4">
    <source>
        <dbReference type="ARBA" id="ARBA00023136"/>
    </source>
</evidence>
<proteinExistence type="predicted"/>
<organism evidence="7 8">
    <name type="scientific">Kroppenstedtia sanguinis</name>
    <dbReference type="NCBI Taxonomy" id="1380684"/>
    <lineage>
        <taxon>Bacteria</taxon>
        <taxon>Bacillati</taxon>
        <taxon>Bacillota</taxon>
        <taxon>Bacilli</taxon>
        <taxon>Bacillales</taxon>
        <taxon>Thermoactinomycetaceae</taxon>
        <taxon>Kroppenstedtia</taxon>
    </lineage>
</organism>
<evidence type="ECO:0000313" key="8">
    <source>
        <dbReference type="Proteomes" id="UP001597282"/>
    </source>
</evidence>
<reference evidence="8" key="1">
    <citation type="journal article" date="2019" name="Int. J. Syst. Evol. Microbiol.">
        <title>The Global Catalogue of Microorganisms (GCM) 10K type strain sequencing project: providing services to taxonomists for standard genome sequencing and annotation.</title>
        <authorList>
            <consortium name="The Broad Institute Genomics Platform"/>
            <consortium name="The Broad Institute Genome Sequencing Center for Infectious Disease"/>
            <person name="Wu L."/>
            <person name="Ma J."/>
        </authorList>
    </citation>
    <scope>NUCLEOTIDE SEQUENCE [LARGE SCALE GENOMIC DNA]</scope>
    <source>
        <strain evidence="8">S1</strain>
    </source>
</reference>
<keyword evidence="8" id="KW-1185">Reference proteome</keyword>
<evidence type="ECO:0000313" key="7">
    <source>
        <dbReference type="EMBL" id="MFD1425619.1"/>
    </source>
</evidence>
<evidence type="ECO:0000256" key="2">
    <source>
        <dbReference type="ARBA" id="ARBA00022692"/>
    </source>
</evidence>
<feature type="transmembrane region" description="Helical" evidence="5">
    <location>
        <begin position="69"/>
        <end position="90"/>
    </location>
</feature>
<evidence type="ECO:0000256" key="1">
    <source>
        <dbReference type="ARBA" id="ARBA00004141"/>
    </source>
</evidence>
<evidence type="ECO:0000259" key="6">
    <source>
        <dbReference type="Pfam" id="PF07291"/>
    </source>
</evidence>
<comment type="subcellular location">
    <subcellularLocation>
        <location evidence="1">Membrane</location>
        <topology evidence="1">Multi-pass membrane protein</topology>
    </subcellularLocation>
</comment>
<gene>
    <name evidence="7" type="ORF">ACFQ4Y_01550</name>
</gene>
<dbReference type="Proteomes" id="UP001597282">
    <property type="component" value="Unassembled WGS sequence"/>
</dbReference>
<evidence type="ECO:0000256" key="5">
    <source>
        <dbReference type="SAM" id="Phobius"/>
    </source>
</evidence>